<evidence type="ECO:0000313" key="11">
    <source>
        <dbReference type="EMBL" id="CAL28727.1"/>
    </source>
</evidence>
<evidence type="ECO:0000256" key="1">
    <source>
        <dbReference type="ARBA" id="ARBA00004651"/>
    </source>
</evidence>
<dbReference type="Proteomes" id="UP000000444">
    <property type="component" value="Chromosome"/>
</dbReference>
<proteinExistence type="inferred from homology"/>
<accession>B9DLU3</accession>
<dbReference type="KEGG" id="sca:SCA_1822"/>
<reference evidence="11 12" key="1">
    <citation type="journal article" date="2009" name="Appl. Environ. Microbiol.">
        <title>Genome analysis of the meat starter culture bacterium Staphylococcus carnosus TM300.</title>
        <authorList>
            <person name="Rosenstein R."/>
            <person name="Nerz C."/>
            <person name="Biswas L."/>
            <person name="Resch A."/>
            <person name="Raddatz G."/>
            <person name="Schuster S.C."/>
            <person name="Goetz F."/>
        </authorList>
    </citation>
    <scope>NUCLEOTIDE SEQUENCE [LARGE SCALE GENOMIC DNA]</scope>
    <source>
        <strain evidence="11 12">TM300</strain>
    </source>
</reference>
<evidence type="ECO:0000256" key="5">
    <source>
        <dbReference type="ARBA" id="ARBA00022692"/>
    </source>
</evidence>
<dbReference type="InterPro" id="IPR018461">
    <property type="entry name" value="Na/H_Antiport_NhaC-like_C"/>
</dbReference>
<evidence type="ECO:0000256" key="9">
    <source>
        <dbReference type="SAM" id="Phobius"/>
    </source>
</evidence>
<evidence type="ECO:0000256" key="8">
    <source>
        <dbReference type="ARBA" id="ARBA00038435"/>
    </source>
</evidence>
<feature type="transmembrane region" description="Helical" evidence="9">
    <location>
        <begin position="67"/>
        <end position="84"/>
    </location>
</feature>
<gene>
    <name evidence="11" type="ordered locus">Sca_1822</name>
</gene>
<evidence type="ECO:0000256" key="7">
    <source>
        <dbReference type="ARBA" id="ARBA00023136"/>
    </source>
</evidence>
<dbReference type="InterPro" id="IPR052180">
    <property type="entry name" value="NhaC_Na-H+_Antiporter"/>
</dbReference>
<dbReference type="PANTHER" id="PTHR33451">
    <property type="entry name" value="MALATE-2H(+)/NA(+)-LACTATE ANTIPORTER"/>
    <property type="match status" value="1"/>
</dbReference>
<evidence type="ECO:0000256" key="3">
    <source>
        <dbReference type="ARBA" id="ARBA00022449"/>
    </source>
</evidence>
<dbReference type="GO" id="GO:0015297">
    <property type="term" value="F:antiporter activity"/>
    <property type="evidence" value="ECO:0007669"/>
    <property type="project" value="UniProtKB-KW"/>
</dbReference>
<dbReference type="EMBL" id="AM295250">
    <property type="protein sequence ID" value="CAL28727.1"/>
    <property type="molecule type" value="Genomic_DNA"/>
</dbReference>
<dbReference type="Pfam" id="PF03553">
    <property type="entry name" value="Na_H_antiporter"/>
    <property type="match status" value="2"/>
</dbReference>
<evidence type="ECO:0000259" key="10">
    <source>
        <dbReference type="Pfam" id="PF03553"/>
    </source>
</evidence>
<evidence type="ECO:0000256" key="4">
    <source>
        <dbReference type="ARBA" id="ARBA00022475"/>
    </source>
</evidence>
<keyword evidence="3" id="KW-0050">Antiport</keyword>
<feature type="transmembrane region" description="Helical" evidence="9">
    <location>
        <begin position="105"/>
        <end position="122"/>
    </location>
</feature>
<keyword evidence="12" id="KW-1185">Reference proteome</keyword>
<evidence type="ECO:0000256" key="2">
    <source>
        <dbReference type="ARBA" id="ARBA00022448"/>
    </source>
</evidence>
<keyword evidence="4" id="KW-1003">Cell membrane</keyword>
<feature type="transmembrane region" description="Helical" evidence="9">
    <location>
        <begin position="134"/>
        <end position="155"/>
    </location>
</feature>
<dbReference type="AlphaFoldDB" id="B9DLU3"/>
<name>B9DLU3_STACT</name>
<keyword evidence="5 9" id="KW-0812">Transmembrane</keyword>
<organism evidence="11 12">
    <name type="scientific">Staphylococcus carnosus (strain TM300)</name>
    <dbReference type="NCBI Taxonomy" id="396513"/>
    <lineage>
        <taxon>Bacteria</taxon>
        <taxon>Bacillati</taxon>
        <taxon>Bacillota</taxon>
        <taxon>Bacilli</taxon>
        <taxon>Bacillales</taxon>
        <taxon>Staphylococcaceae</taxon>
        <taxon>Staphylococcus</taxon>
    </lineage>
</organism>
<keyword evidence="2" id="KW-0813">Transport</keyword>
<dbReference type="PANTHER" id="PTHR33451:SF5">
    <property type="entry name" value="NA+_H+ ANTIPORTER"/>
    <property type="match status" value="1"/>
</dbReference>
<protein>
    <submittedName>
        <fullName evidence="11">Transport protein</fullName>
    </submittedName>
</protein>
<dbReference type="eggNOG" id="COG1757">
    <property type="taxonomic scope" value="Bacteria"/>
</dbReference>
<feature type="transmembrane region" description="Helical" evidence="9">
    <location>
        <begin position="437"/>
        <end position="456"/>
    </location>
</feature>
<dbReference type="HOGENOM" id="CLU_043525_0_0_9"/>
<feature type="transmembrane region" description="Helical" evidence="9">
    <location>
        <begin position="265"/>
        <end position="298"/>
    </location>
</feature>
<evidence type="ECO:0000313" key="12">
    <source>
        <dbReference type="Proteomes" id="UP000000444"/>
    </source>
</evidence>
<feature type="domain" description="Na+/H+ antiporter NhaC-like C-terminal" evidence="10">
    <location>
        <begin position="47"/>
        <end position="243"/>
    </location>
</feature>
<feature type="domain" description="Na+/H+ antiporter NhaC-like C-terminal" evidence="10">
    <location>
        <begin position="271"/>
        <end position="454"/>
    </location>
</feature>
<dbReference type="GO" id="GO:0005886">
    <property type="term" value="C:plasma membrane"/>
    <property type="evidence" value="ECO:0007669"/>
    <property type="project" value="UniProtKB-SubCell"/>
</dbReference>
<feature type="transmembrane region" description="Helical" evidence="9">
    <location>
        <begin position="319"/>
        <end position="343"/>
    </location>
</feature>
<keyword evidence="7 9" id="KW-0472">Membrane</keyword>
<comment type="subcellular location">
    <subcellularLocation>
        <location evidence="1">Cell membrane</location>
        <topology evidence="1">Multi-pass membrane protein</topology>
    </subcellularLocation>
</comment>
<keyword evidence="6 9" id="KW-1133">Transmembrane helix</keyword>
<feature type="transmembrane region" description="Helical" evidence="9">
    <location>
        <begin position="225"/>
        <end position="245"/>
    </location>
</feature>
<evidence type="ECO:0000256" key="6">
    <source>
        <dbReference type="ARBA" id="ARBA00022989"/>
    </source>
</evidence>
<feature type="transmembrane region" description="Helical" evidence="9">
    <location>
        <begin position="41"/>
        <end position="61"/>
    </location>
</feature>
<comment type="similarity">
    <text evidence="8">Belongs to the NhaC Na(+)/H(+) (TC 2.A.35) antiporter family.</text>
</comment>
<sequence length="468" mass="49788">MLRDKILNICPFFLAEKKGLFIYQMRGVEENMAEEKKKGNAWALIPLIVFVGLFLGVGIITGDFTKMPLNIAITIAVIVALLMNRKQKFADKVEVFTKGAGHSNIILMVLIFVLAGAFSKVTEDMGGVKSTVNLGLSLIPGNLLIIGLFVICMFVSISMGTSVGTVAAIAPVGFGISQATDIPSALAMATVVGGAMFGDNLSMISDTTIAAVRTQNTRMSDKFKVNFRIVLPGAIISMIILGVLTHSATINSSKNYDFDLVKVIPYLLVLILALIGINVIIVLIGGTVLSGIIGLLDGSFNWIKFLKAASEGMIGMEDIAIIALMIGGLIGLIQHYGGITWLLNFVRSRVKSRRGAEIGIASLVSAADISTANNTISILMAGPLAKNIADEYDIDPRKSASILDIFGSCFQGLLPYSPQVIAAAGVAGISPFMLMPYSIYPIILGVSGLVAIIFNLPRLNKKKDKKAA</sequence>